<dbReference type="RefSeq" id="WP_371951470.1">
    <property type="nucleotide sequence ID" value="NZ_JAXCEI010000008.1"/>
</dbReference>
<dbReference type="Pfam" id="PF19969">
    <property type="entry name" value="VMAP-M8"/>
    <property type="match status" value="1"/>
</dbReference>
<evidence type="ECO:0000259" key="1">
    <source>
        <dbReference type="Pfam" id="PF19969"/>
    </source>
</evidence>
<dbReference type="InterPro" id="IPR045450">
    <property type="entry name" value="VMAP_C"/>
</dbReference>
<evidence type="ECO:0000313" key="3">
    <source>
        <dbReference type="EMBL" id="MFA1541324.1"/>
    </source>
</evidence>
<name>A0ABV4QFJ1_9ACTN</name>
<dbReference type="InterPro" id="IPR009003">
    <property type="entry name" value="Peptidase_S1_PA"/>
</dbReference>
<keyword evidence="4" id="KW-1185">Reference proteome</keyword>
<accession>A0ABV4QFJ1</accession>
<dbReference type="Proteomes" id="UP001569963">
    <property type="component" value="Unassembled WGS sequence"/>
</dbReference>
<dbReference type="Pfam" id="PF20028">
    <property type="entry name" value="VMAP-C"/>
    <property type="match status" value="1"/>
</dbReference>
<feature type="domain" description="vWA-MoxR associated protein C-terminal" evidence="2">
    <location>
        <begin position="316"/>
        <end position="544"/>
    </location>
</feature>
<dbReference type="InterPro" id="IPR045453">
    <property type="entry name" value="VMAP-M8"/>
</dbReference>
<evidence type="ECO:0000259" key="2">
    <source>
        <dbReference type="Pfam" id="PF20028"/>
    </source>
</evidence>
<protein>
    <submittedName>
        <fullName evidence="3">Trypsin-like peptidase domain-containing protein</fullName>
    </submittedName>
</protein>
<dbReference type="Pfam" id="PF13365">
    <property type="entry name" value="Trypsin_2"/>
    <property type="match status" value="1"/>
</dbReference>
<proteinExistence type="predicted"/>
<feature type="domain" description="vWA-MoxR associated protein middle region 8" evidence="1">
    <location>
        <begin position="194"/>
        <end position="288"/>
    </location>
</feature>
<organism evidence="3 4">
    <name type="scientific">Actinomadura monticuli</name>
    <dbReference type="NCBI Taxonomy" id="3097367"/>
    <lineage>
        <taxon>Bacteria</taxon>
        <taxon>Bacillati</taxon>
        <taxon>Actinomycetota</taxon>
        <taxon>Actinomycetes</taxon>
        <taxon>Streptosporangiales</taxon>
        <taxon>Thermomonosporaceae</taxon>
        <taxon>Actinomadura</taxon>
    </lineage>
</organism>
<dbReference type="Gene3D" id="2.40.10.120">
    <property type="match status" value="1"/>
</dbReference>
<dbReference type="SUPFAM" id="SSF50494">
    <property type="entry name" value="Trypsin-like serine proteases"/>
    <property type="match status" value="1"/>
</dbReference>
<reference evidence="3 4" key="1">
    <citation type="submission" date="2023-11" db="EMBL/GenBank/DDBJ databases">
        <title>Actinomadura monticuli sp. nov., isolated from volcanic ash.</title>
        <authorList>
            <person name="Lee S.D."/>
            <person name="Yang H."/>
            <person name="Kim I.S."/>
        </authorList>
    </citation>
    <scope>NUCLEOTIDE SEQUENCE [LARGE SCALE GENOMIC DNA]</scope>
    <source>
        <strain evidence="3 4">DLS-62</strain>
    </source>
</reference>
<comment type="caution">
    <text evidence="3">The sequence shown here is derived from an EMBL/GenBank/DDBJ whole genome shotgun (WGS) entry which is preliminary data.</text>
</comment>
<sequence length="556" mass="62956">MDDWKWRAWVGHPAGGKLGAAFLVTETRLLTCAHTVHGLEEARVGFPGGEEDLPVTVLRCTDWRQPGDLGDVAVLELRRPVRPAPAPLAAPAGARASAAGREFGVCGFPRRKDGDERHATVRTSPVWSRRNEWWELRATEGALEKGFSGSAVYDLSTGEVIGMVSDAELRDGGRTDLGSMLPIEQIRRYWEELDDLLPLPWLTAPARRELRALLDGAPFTQALNAELNAVIGRPLDEGFRSVWHSVRHMAEGFREEQLVRYLRVLHRHLPEPAARRLSDWSRRHLPEAAPAPRGARSELPSVIVRLERLTHGDFDVTVHLWIDGAAGRSRRTENVAKQRVQQVVEASVAELAPALFEREWMIEFAVPQKWLSTPFELWYTNPPRRTIPMRRYPVVVRDVQRLRPDSFERDQAYQRWRRLSAMGRTDPQRVPCDTPRSGKHFHNLIEANIDYCVLVYGSRPSDNWLTAALNNGVPVMLWTRTRCNADTHEQCRGHSILDELAEAIRDAPPDELPQLVHELRRAAVGVPKDKPHCGRDLTLLWDDPSRLPDPPLAMEV</sequence>
<gene>
    <name evidence="3" type="ORF">SM611_20560</name>
</gene>
<dbReference type="EMBL" id="JAXCEI010000008">
    <property type="protein sequence ID" value="MFA1541324.1"/>
    <property type="molecule type" value="Genomic_DNA"/>
</dbReference>
<evidence type="ECO:0000313" key="4">
    <source>
        <dbReference type="Proteomes" id="UP001569963"/>
    </source>
</evidence>